<reference evidence="9" key="2">
    <citation type="submission" date="2018-02" db="UniProtKB">
        <authorList>
            <consortium name="EnsemblPlants"/>
        </authorList>
    </citation>
    <scope>IDENTIFICATION</scope>
    <source>
        <strain evidence="9">Williams 82</strain>
    </source>
</reference>
<organism evidence="8">
    <name type="scientific">Glycine max</name>
    <name type="common">Soybean</name>
    <name type="synonym">Glycine hispida</name>
    <dbReference type="NCBI Taxonomy" id="3847"/>
    <lineage>
        <taxon>Eukaryota</taxon>
        <taxon>Viridiplantae</taxon>
        <taxon>Streptophyta</taxon>
        <taxon>Embryophyta</taxon>
        <taxon>Tracheophyta</taxon>
        <taxon>Spermatophyta</taxon>
        <taxon>Magnoliopsida</taxon>
        <taxon>eudicotyledons</taxon>
        <taxon>Gunneridae</taxon>
        <taxon>Pentapetalae</taxon>
        <taxon>rosids</taxon>
        <taxon>fabids</taxon>
        <taxon>Fabales</taxon>
        <taxon>Fabaceae</taxon>
        <taxon>Papilionoideae</taxon>
        <taxon>50 kb inversion clade</taxon>
        <taxon>NPAAA clade</taxon>
        <taxon>indigoferoid/millettioid clade</taxon>
        <taxon>Phaseoleae</taxon>
        <taxon>Glycine</taxon>
        <taxon>Glycine subgen. Soja</taxon>
    </lineage>
</organism>
<dbReference type="InterPro" id="IPR015300">
    <property type="entry name" value="DNA-bd_pseudobarrel_sf"/>
</dbReference>
<dbReference type="InterPro" id="IPR003340">
    <property type="entry name" value="B3_DNA-bd"/>
</dbReference>
<dbReference type="SMR" id="K7LLX5"/>
<evidence type="ECO:0000313" key="10">
    <source>
        <dbReference type="Proteomes" id="UP000008827"/>
    </source>
</evidence>
<reference evidence="8" key="3">
    <citation type="submission" date="2018-07" db="EMBL/GenBank/DDBJ databases">
        <title>WGS assembly of Glycine max.</title>
        <authorList>
            <person name="Schmutz J."/>
            <person name="Cannon S."/>
            <person name="Schlueter J."/>
            <person name="Ma J."/>
            <person name="Mitros T."/>
            <person name="Nelson W."/>
            <person name="Hyten D."/>
            <person name="Song Q."/>
            <person name="Thelen J."/>
            <person name="Cheng J."/>
            <person name="Xu D."/>
            <person name="Hellsten U."/>
            <person name="May G."/>
            <person name="Yu Y."/>
            <person name="Sakurai T."/>
            <person name="Umezawa T."/>
            <person name="Bhattacharyya M."/>
            <person name="Sandhu D."/>
            <person name="Valliyodan B."/>
            <person name="Lindquist E."/>
            <person name="Peto M."/>
            <person name="Grant D."/>
            <person name="Shu S."/>
            <person name="Goodstein D."/>
            <person name="Barry K."/>
            <person name="Futrell-Griggs M."/>
            <person name="Abernathy B."/>
            <person name="Du J."/>
            <person name="Tian Z."/>
            <person name="Zhu L."/>
            <person name="Gill N."/>
            <person name="Joshi T."/>
            <person name="Libault M."/>
            <person name="Sethuraman A."/>
            <person name="Zhang X."/>
            <person name="Shinozaki K."/>
            <person name="Nguyen H."/>
            <person name="Wing R."/>
            <person name="Cregan P."/>
            <person name="Specht J."/>
            <person name="Grimwood J."/>
            <person name="Rokhsar D."/>
            <person name="Stacey G."/>
            <person name="Shoemaker R."/>
            <person name="Jackson S."/>
        </authorList>
    </citation>
    <scope>NUCLEOTIDE SEQUENCE</scope>
    <source>
        <tissue evidence="8">Callus</tissue>
    </source>
</reference>
<proteinExistence type="predicted"/>
<dbReference type="Gene3D" id="2.40.330.10">
    <property type="entry name" value="DNA-binding pseudobarrel domain"/>
    <property type="match status" value="3"/>
</dbReference>
<feature type="compositionally biased region" description="Basic residues" evidence="6">
    <location>
        <begin position="169"/>
        <end position="178"/>
    </location>
</feature>
<dbReference type="Pfam" id="PF02362">
    <property type="entry name" value="B3"/>
    <property type="match status" value="3"/>
</dbReference>
<dbReference type="AlphaFoldDB" id="K7LLX5"/>
<evidence type="ECO:0000313" key="8">
    <source>
        <dbReference type="EMBL" id="KRH36062.1"/>
    </source>
</evidence>
<keyword evidence="2" id="KW-0805">Transcription regulation</keyword>
<dbReference type="PANTHER" id="PTHR31920">
    <property type="entry name" value="B3 DOMAIN-CONTAINING"/>
    <property type="match status" value="1"/>
</dbReference>
<feature type="domain" description="TF-B3" evidence="7">
    <location>
        <begin position="235"/>
        <end position="291"/>
    </location>
</feature>
<dbReference type="InterPro" id="IPR050655">
    <property type="entry name" value="Plant_B3_domain"/>
</dbReference>
<dbReference type="PROSITE" id="PS50863">
    <property type="entry name" value="B3"/>
    <property type="match status" value="3"/>
</dbReference>
<feature type="domain" description="TF-B3" evidence="7">
    <location>
        <begin position="311"/>
        <end position="364"/>
    </location>
</feature>
<accession>K7LLX5</accession>
<protein>
    <recommendedName>
        <fullName evidence="7">TF-B3 domain-containing protein</fullName>
    </recommendedName>
</protein>
<dbReference type="EMBL" id="CM000843">
    <property type="protein sequence ID" value="KRH36062.1"/>
    <property type="molecule type" value="Genomic_DNA"/>
</dbReference>
<feature type="compositionally biased region" description="Basic and acidic residues" evidence="6">
    <location>
        <begin position="158"/>
        <end position="168"/>
    </location>
</feature>
<dbReference type="Gramene" id="KRH36062">
    <property type="protein sequence ID" value="KRH36062"/>
    <property type="gene ID" value="GLYMA_10G281200"/>
</dbReference>
<dbReference type="PaxDb" id="3847-GLYMA10G42774.1"/>
<dbReference type="PANTHER" id="PTHR31920:SF108">
    <property type="entry name" value="B3 DOMAIN-CONTAINING TRANSCRIPTION FACTOR VRN1-LIKE"/>
    <property type="match status" value="1"/>
</dbReference>
<evidence type="ECO:0000256" key="1">
    <source>
        <dbReference type="ARBA" id="ARBA00004123"/>
    </source>
</evidence>
<name>K7LLX5_SOYBN</name>
<evidence type="ECO:0000259" key="7">
    <source>
        <dbReference type="PROSITE" id="PS50863"/>
    </source>
</evidence>
<feature type="region of interest" description="Disordered" evidence="6">
    <location>
        <begin position="123"/>
        <end position="179"/>
    </location>
</feature>
<evidence type="ECO:0000256" key="4">
    <source>
        <dbReference type="ARBA" id="ARBA00023163"/>
    </source>
</evidence>
<dbReference type="EnsemblPlants" id="KRH36062">
    <property type="protein sequence ID" value="KRH36062"/>
    <property type="gene ID" value="GLYMA_10G281200"/>
</dbReference>
<evidence type="ECO:0000256" key="6">
    <source>
        <dbReference type="SAM" id="MobiDB-lite"/>
    </source>
</evidence>
<keyword evidence="5" id="KW-0539">Nucleus</keyword>
<evidence type="ECO:0000256" key="3">
    <source>
        <dbReference type="ARBA" id="ARBA00023125"/>
    </source>
</evidence>
<sequence length="367" mass="42586">MYGIGDIIENSNAYEALQCKNIQRIPRSFVNKCWEGISNPVVLVLPNGAEWKVNWKRLDLDVWLIDEWKKFAQVLSLDKDHLMVFRYVGNSQFQVVILDQSGLEVGYPLINATLDGEETGNVFHQRKKRAKSPLPISPSTKRVKTNPRKEPTNPGQDVETRHAESERTKAKKRGRRRMMYANKRCSKSKAFQSEELLEDNESSTALERANSFRFENPFFIRQMYPSYIQKHFMEKTWHVNFYLNRSSKQIILGAGWGDFVKDNNLKIGNVCVLEQIKKPGISFRVVIYRYLEESNPSKFPAKVILRVGNGSWPVRLDHCPKHSYCRLTFGWSNFMSACKLKAGDVCNLELVNKDRFVFQVRVARCIH</sequence>
<evidence type="ECO:0000256" key="5">
    <source>
        <dbReference type="ARBA" id="ARBA00023242"/>
    </source>
</evidence>
<evidence type="ECO:0000313" key="9">
    <source>
        <dbReference type="EnsemblPlants" id="KRH36062"/>
    </source>
</evidence>
<keyword evidence="4" id="KW-0804">Transcription</keyword>
<keyword evidence="3" id="KW-0238">DNA-binding</keyword>
<dbReference type="SMART" id="SM01019">
    <property type="entry name" value="B3"/>
    <property type="match status" value="2"/>
</dbReference>
<dbReference type="InParanoid" id="K7LLX5"/>
<comment type="subcellular location">
    <subcellularLocation>
        <location evidence="1">Nucleus</location>
    </subcellularLocation>
</comment>
<feature type="domain" description="TF-B3" evidence="7">
    <location>
        <begin position="8"/>
        <end position="101"/>
    </location>
</feature>
<dbReference type="GO" id="GO:0005634">
    <property type="term" value="C:nucleus"/>
    <property type="evidence" value="ECO:0007669"/>
    <property type="project" value="UniProtKB-SubCell"/>
</dbReference>
<dbReference type="OMA" id="FFVINIR"/>
<dbReference type="GO" id="GO:0003677">
    <property type="term" value="F:DNA binding"/>
    <property type="evidence" value="ECO:0007669"/>
    <property type="project" value="UniProtKB-KW"/>
</dbReference>
<dbReference type="SUPFAM" id="SSF101936">
    <property type="entry name" value="DNA-binding pseudobarrel domain"/>
    <property type="match status" value="3"/>
</dbReference>
<dbReference type="CDD" id="cd10017">
    <property type="entry name" value="B3_DNA"/>
    <property type="match status" value="3"/>
</dbReference>
<dbReference type="HOGENOM" id="CLU_015069_1_1_1"/>
<reference evidence="8 9" key="1">
    <citation type="journal article" date="2010" name="Nature">
        <title>Genome sequence of the palaeopolyploid soybean.</title>
        <authorList>
            <person name="Schmutz J."/>
            <person name="Cannon S.B."/>
            <person name="Schlueter J."/>
            <person name="Ma J."/>
            <person name="Mitros T."/>
            <person name="Nelson W."/>
            <person name="Hyten D.L."/>
            <person name="Song Q."/>
            <person name="Thelen J.J."/>
            <person name="Cheng J."/>
            <person name="Xu D."/>
            <person name="Hellsten U."/>
            <person name="May G.D."/>
            <person name="Yu Y."/>
            <person name="Sakurai T."/>
            <person name="Umezawa T."/>
            <person name="Bhattacharyya M.K."/>
            <person name="Sandhu D."/>
            <person name="Valliyodan B."/>
            <person name="Lindquist E."/>
            <person name="Peto M."/>
            <person name="Grant D."/>
            <person name="Shu S."/>
            <person name="Goodstein D."/>
            <person name="Barry K."/>
            <person name="Futrell-Griggs M."/>
            <person name="Abernathy B."/>
            <person name="Du J."/>
            <person name="Tian Z."/>
            <person name="Zhu L."/>
            <person name="Gill N."/>
            <person name="Joshi T."/>
            <person name="Libault M."/>
            <person name="Sethuraman A."/>
            <person name="Zhang X.-C."/>
            <person name="Shinozaki K."/>
            <person name="Nguyen H.T."/>
            <person name="Wing R.A."/>
            <person name="Cregan P."/>
            <person name="Specht J."/>
            <person name="Grimwood J."/>
            <person name="Rokhsar D."/>
            <person name="Stacey G."/>
            <person name="Shoemaker R.C."/>
            <person name="Jackson S.A."/>
        </authorList>
    </citation>
    <scope>NUCLEOTIDE SEQUENCE</scope>
    <source>
        <strain evidence="9">cv. Williams 82</strain>
        <tissue evidence="8">Callus</tissue>
    </source>
</reference>
<gene>
    <name evidence="8" type="ORF">GLYMA_10G281200</name>
</gene>
<evidence type="ECO:0000256" key="2">
    <source>
        <dbReference type="ARBA" id="ARBA00023015"/>
    </source>
</evidence>
<keyword evidence="10" id="KW-1185">Reference proteome</keyword>
<dbReference type="Proteomes" id="UP000008827">
    <property type="component" value="Chromosome 10"/>
</dbReference>